<dbReference type="InterPro" id="IPR029044">
    <property type="entry name" value="Nucleotide-diphossugar_trans"/>
</dbReference>
<comment type="caution">
    <text evidence="2">The sequence shown here is derived from an EMBL/GenBank/DDBJ whole genome shotgun (WGS) entry which is preliminary data.</text>
</comment>
<keyword evidence="3" id="KW-1185">Reference proteome</keyword>
<feature type="domain" description="Glycosyltransferase 2-like" evidence="1">
    <location>
        <begin position="17"/>
        <end position="124"/>
    </location>
</feature>
<dbReference type="Pfam" id="PF00535">
    <property type="entry name" value="Glycos_transf_2"/>
    <property type="match status" value="1"/>
</dbReference>
<evidence type="ECO:0000259" key="1">
    <source>
        <dbReference type="Pfam" id="PF00535"/>
    </source>
</evidence>
<name>A0ABU8YKL8_9CYAN</name>
<dbReference type="GO" id="GO:0016757">
    <property type="term" value="F:glycosyltransferase activity"/>
    <property type="evidence" value="ECO:0007669"/>
    <property type="project" value="UniProtKB-KW"/>
</dbReference>
<dbReference type="PANTHER" id="PTHR43685">
    <property type="entry name" value="GLYCOSYLTRANSFERASE"/>
    <property type="match status" value="1"/>
</dbReference>
<dbReference type="InterPro" id="IPR001173">
    <property type="entry name" value="Glyco_trans_2-like"/>
</dbReference>
<keyword evidence="2" id="KW-0328">Glycosyltransferase</keyword>
<evidence type="ECO:0000313" key="3">
    <source>
        <dbReference type="Proteomes" id="UP001384579"/>
    </source>
</evidence>
<dbReference type="Gene3D" id="3.90.550.10">
    <property type="entry name" value="Spore Coat Polysaccharide Biosynthesis Protein SpsA, Chain A"/>
    <property type="match status" value="1"/>
</dbReference>
<protein>
    <submittedName>
        <fullName evidence="2">Glycosyltransferase</fullName>
        <ecNumber evidence="2">2.4.-.-</ecNumber>
    </submittedName>
</protein>
<organism evidence="2 3">
    <name type="scientific">Microcoleus anatoxicus PTRS2</name>
    <dbReference type="NCBI Taxonomy" id="2705321"/>
    <lineage>
        <taxon>Bacteria</taxon>
        <taxon>Bacillati</taxon>
        <taxon>Cyanobacteriota</taxon>
        <taxon>Cyanophyceae</taxon>
        <taxon>Oscillatoriophycideae</taxon>
        <taxon>Oscillatoriales</taxon>
        <taxon>Microcoleaceae</taxon>
        <taxon>Microcoleus</taxon>
        <taxon>Microcoleus anatoxicus</taxon>
    </lineage>
</organism>
<dbReference type="InterPro" id="IPR050834">
    <property type="entry name" value="Glycosyltransf_2"/>
</dbReference>
<dbReference type="EMBL" id="JBBLXS010000083">
    <property type="protein sequence ID" value="MEK0184943.1"/>
    <property type="molecule type" value="Genomic_DNA"/>
</dbReference>
<dbReference type="PANTHER" id="PTHR43685:SF11">
    <property type="entry name" value="GLYCOSYLTRANSFERASE TAGX-RELATED"/>
    <property type="match status" value="1"/>
</dbReference>
<dbReference type="SUPFAM" id="SSF53448">
    <property type="entry name" value="Nucleotide-diphospho-sugar transferases"/>
    <property type="match status" value="1"/>
</dbReference>
<dbReference type="RefSeq" id="WP_340518859.1">
    <property type="nucleotide sequence ID" value="NZ_JBBLXS010000083.1"/>
</dbReference>
<keyword evidence="2" id="KW-0808">Transferase</keyword>
<dbReference type="Proteomes" id="UP001384579">
    <property type="component" value="Unassembled WGS sequence"/>
</dbReference>
<dbReference type="EC" id="2.4.-.-" evidence="2"/>
<reference evidence="2 3" key="1">
    <citation type="journal article" date="2020" name="Harmful Algae">
        <title>Molecular and morphological characterization of a novel dihydroanatoxin-a producing Microcoleus species (cyanobacteria) from the Russian River, California, USA.</title>
        <authorList>
            <person name="Conklin K.Y."/>
            <person name="Stancheva R."/>
            <person name="Otten T.G."/>
            <person name="Fadness R."/>
            <person name="Boyer G.L."/>
            <person name="Read B."/>
            <person name="Zhang X."/>
            <person name="Sheath R.G."/>
        </authorList>
    </citation>
    <scope>NUCLEOTIDE SEQUENCE [LARGE SCALE GENOMIC DNA]</scope>
    <source>
        <strain evidence="2 3">PTRS2</strain>
    </source>
</reference>
<accession>A0ABU8YKL8</accession>
<sequence length="339" mass="38980">MSDVTRDLAIARPPQVSVVIPAYNCAAYIGQAVDSVVSQTYTDWEIIVVDDGSKDDTRLVLEKYGDRRIRYVYQQNQGVSLARNHGIKLARGEFVAFLDADDFFLSGKLASQMAVFAAQPNLGIVHSGWRLVNSIGEPLQDVKPWQNVPKLDLEMWLRWKPVLPSAMIFRRHWLELAGGFDPRFPPAEDTDLVLRLALMGCEADWLRQITVCYRQHEQSAMYKGLPQAKSLAAVMDNFFARPELPDKIRLLEKQIKYSTLVWIAWYLHRTGHPVEMVMFLQRSWNYTPYLPVETFIDWAECFTEFSQNSGNELDADLLAKSPEWQELMQWLLVKEAAIH</sequence>
<gene>
    <name evidence="2" type="ORF">WMG39_08730</name>
</gene>
<proteinExistence type="predicted"/>
<evidence type="ECO:0000313" key="2">
    <source>
        <dbReference type="EMBL" id="MEK0184943.1"/>
    </source>
</evidence>